<dbReference type="EMBL" id="AP024849">
    <property type="protein sequence ID" value="BCZ49084.1"/>
    <property type="molecule type" value="Genomic_DNA"/>
</dbReference>
<evidence type="ECO:0000313" key="4">
    <source>
        <dbReference type="Proteomes" id="UP000824633"/>
    </source>
</evidence>
<keyword evidence="1" id="KW-1133">Transmembrane helix</keyword>
<organism evidence="3 4">
    <name type="scientific">Clostridium gelidum</name>
    <dbReference type="NCBI Taxonomy" id="704125"/>
    <lineage>
        <taxon>Bacteria</taxon>
        <taxon>Bacillati</taxon>
        <taxon>Bacillota</taxon>
        <taxon>Clostridia</taxon>
        <taxon>Eubacteriales</taxon>
        <taxon>Clostridiaceae</taxon>
        <taxon>Clostridium</taxon>
    </lineage>
</organism>
<dbReference type="SUPFAM" id="SSF56300">
    <property type="entry name" value="Metallo-dependent phosphatases"/>
    <property type="match status" value="1"/>
</dbReference>
<feature type="domain" description="Calcineurin-like phosphoesterase" evidence="2">
    <location>
        <begin position="167"/>
        <end position="334"/>
    </location>
</feature>
<evidence type="ECO:0000259" key="2">
    <source>
        <dbReference type="Pfam" id="PF00149"/>
    </source>
</evidence>
<feature type="transmembrane region" description="Helical" evidence="1">
    <location>
        <begin position="122"/>
        <end position="142"/>
    </location>
</feature>
<dbReference type="Proteomes" id="UP000824633">
    <property type="component" value="Chromosome"/>
</dbReference>
<reference evidence="4" key="1">
    <citation type="submission" date="2021-07" db="EMBL/GenBank/DDBJ databases">
        <title>Complete genome sequencing of a Clostridium isolate.</title>
        <authorList>
            <person name="Ueki A."/>
            <person name="Tonouchi A."/>
        </authorList>
    </citation>
    <scope>NUCLEOTIDE SEQUENCE [LARGE SCALE GENOMIC DNA]</scope>
    <source>
        <strain evidence="4">C5S11</strain>
    </source>
</reference>
<keyword evidence="1" id="KW-0812">Transmembrane</keyword>
<dbReference type="Gene3D" id="3.60.21.10">
    <property type="match status" value="1"/>
</dbReference>
<dbReference type="Pfam" id="PF00149">
    <property type="entry name" value="Metallophos"/>
    <property type="match status" value="1"/>
</dbReference>
<keyword evidence="1" id="KW-0472">Membrane</keyword>
<name>A0ABM7TM37_9CLOT</name>
<dbReference type="InterPro" id="IPR004843">
    <property type="entry name" value="Calcineurin-like_PHP"/>
</dbReference>
<feature type="transmembrane region" description="Helical" evidence="1">
    <location>
        <begin position="6"/>
        <end position="24"/>
    </location>
</feature>
<keyword evidence="4" id="KW-1185">Reference proteome</keyword>
<dbReference type="InterPro" id="IPR051158">
    <property type="entry name" value="Metallophosphoesterase_sf"/>
</dbReference>
<evidence type="ECO:0000256" key="1">
    <source>
        <dbReference type="SAM" id="Phobius"/>
    </source>
</evidence>
<accession>A0ABM7TM37</accession>
<sequence>MNTKMIISIFIVLGLYMSLCYYIGLKGKIIFLGGYVKFEHKIYGLIYWTTYWIVALAFISSNILRGILTTDNWIISIFTLIGTTYLGVFIYSIIIFFVVDFIKFVLKRINLKPPIKEKLKKVYCNGISVFIVVFILVCFGIWNAQNQVVTNYEVNINKDAGEVNSLNVVMISDVHMGITIKENGINKMVNSINELNPDIVLFCGDIFDENTSTKLKEYSREAFKNIKSKYGVYDVTGNHEYGAGDLSETISYFKDANIQFLQDESIKIANSFYIVGRNDSSNKMVTGQDIKQLSEVLKDTDKALPIIVLNHRPEDLEAAKAENVDLQLSGHTHKGQIFPFNFVTSYLYEKDYGHLIKDDFNLIVSSGYGTWGPPIRIGSKSEIVNIRVNFNK</sequence>
<evidence type="ECO:0000313" key="3">
    <source>
        <dbReference type="EMBL" id="BCZ49084.1"/>
    </source>
</evidence>
<dbReference type="CDD" id="cd07385">
    <property type="entry name" value="MPP_YkuE_C"/>
    <property type="match status" value="1"/>
</dbReference>
<gene>
    <name evidence="3" type="ORF">psyc5s11_51510</name>
</gene>
<feature type="transmembrane region" description="Helical" evidence="1">
    <location>
        <begin position="73"/>
        <end position="102"/>
    </location>
</feature>
<dbReference type="PANTHER" id="PTHR31302:SF0">
    <property type="entry name" value="TRANSMEMBRANE PROTEIN WITH METALLOPHOSPHOESTERASE DOMAIN"/>
    <property type="match status" value="1"/>
</dbReference>
<protein>
    <submittedName>
        <fullName evidence="3">Phosphohydrolase</fullName>
    </submittedName>
</protein>
<dbReference type="RefSeq" id="WP_224035290.1">
    <property type="nucleotide sequence ID" value="NZ_AP024849.1"/>
</dbReference>
<dbReference type="InterPro" id="IPR029052">
    <property type="entry name" value="Metallo-depent_PP-like"/>
</dbReference>
<proteinExistence type="predicted"/>
<feature type="transmembrane region" description="Helical" evidence="1">
    <location>
        <begin position="45"/>
        <end position="67"/>
    </location>
</feature>
<dbReference type="PANTHER" id="PTHR31302">
    <property type="entry name" value="TRANSMEMBRANE PROTEIN WITH METALLOPHOSPHOESTERASE DOMAIN-RELATED"/>
    <property type="match status" value="1"/>
</dbReference>